<evidence type="ECO:0000256" key="4">
    <source>
        <dbReference type="ARBA" id="ARBA00023004"/>
    </source>
</evidence>
<dbReference type="SMART" id="SM00729">
    <property type="entry name" value="Elp3"/>
    <property type="match status" value="1"/>
</dbReference>
<keyword evidence="4" id="KW-0408">Iron</keyword>
<dbReference type="InterPro" id="IPR007197">
    <property type="entry name" value="rSAM"/>
</dbReference>
<dbReference type="SUPFAM" id="SSF102114">
    <property type="entry name" value="Radical SAM enzymes"/>
    <property type="match status" value="1"/>
</dbReference>
<comment type="caution">
    <text evidence="8">The sequence shown here is derived from an EMBL/GenBank/DDBJ whole genome shotgun (WGS) entry which is preliminary data.</text>
</comment>
<reference evidence="8 9" key="1">
    <citation type="submission" date="2017-09" db="EMBL/GenBank/DDBJ databases">
        <title>Depth-based differentiation of microbial function through sediment-hosted aquifers and enrichment of novel symbionts in the deep terrestrial subsurface.</title>
        <authorList>
            <person name="Probst A.J."/>
            <person name="Ladd B."/>
            <person name="Jarett J.K."/>
            <person name="Geller-Mcgrath D.E."/>
            <person name="Sieber C.M."/>
            <person name="Emerson J.B."/>
            <person name="Anantharaman K."/>
            <person name="Thomas B.C."/>
            <person name="Malmstrom R."/>
            <person name="Stieglmeier M."/>
            <person name="Klingl A."/>
            <person name="Woyke T."/>
            <person name="Ryan C.M."/>
            <person name="Banfield J.F."/>
        </authorList>
    </citation>
    <scope>NUCLEOTIDE SEQUENCE [LARGE SCALE GENOMIC DNA]</scope>
    <source>
        <strain evidence="8">CG07_land_8_20_14_0_80_42_15</strain>
    </source>
</reference>
<evidence type="ECO:0000313" key="9">
    <source>
        <dbReference type="Proteomes" id="UP000230052"/>
    </source>
</evidence>
<dbReference type="InterPro" id="IPR034466">
    <property type="entry name" value="Methyltransferase_Class_B"/>
</dbReference>
<dbReference type="PANTHER" id="PTHR43409">
    <property type="entry name" value="ANAEROBIC MAGNESIUM-PROTOPORPHYRIN IX MONOMETHYL ESTER CYCLASE-RELATED"/>
    <property type="match status" value="1"/>
</dbReference>
<dbReference type="GO" id="GO:0005829">
    <property type="term" value="C:cytosol"/>
    <property type="evidence" value="ECO:0007669"/>
    <property type="project" value="TreeGrafter"/>
</dbReference>
<feature type="domain" description="B12-binding" evidence="6">
    <location>
        <begin position="5"/>
        <end position="139"/>
    </location>
</feature>
<dbReference type="InterPro" id="IPR013785">
    <property type="entry name" value="Aldolase_TIM"/>
</dbReference>
<dbReference type="PROSITE" id="PS51332">
    <property type="entry name" value="B12_BINDING"/>
    <property type="match status" value="1"/>
</dbReference>
<sequence length="439" mass="49147">MNTKVLLFNLPPLGGDLFPISLGYIAASLAKHNIDSVIAEIDSLTILTDKSISRFVLKFKPAVVGFAVYQVNIRLAMQLAKLIKMCDPSIVVVLGGPQATFMPGLALTQMPDVDVIIRGEGEVAMPALINCLDKQGDITKVKGIAFRLEDGIYETASQPLVRNLDTFPSPYQTGVFRWSDHTGAAMLTSRGCIYNCNFCYTPRAFNRTIRVHSPHRVLVDMNVCVKNGIRRFFFADPSFAFNKKWVTVIMRGIIKKRWKIEIWCETRAELVDADLLNLMARAGVKYLAYGLESVDPVVNRAINKRIDLCQFEETIRSTQSAGIEVEVFTLYGLPRQTRQSCLKTLSFLQDLDVKIIGNSAGQQLNLFFGTDILDNPRKYGIRLFKKRRPLYFSAGADFQTDWMTTRDIAFVARKYKSASAGKNSRGKGCISLLTGRVQI</sequence>
<dbReference type="Gene3D" id="3.40.50.280">
    <property type="entry name" value="Cobalamin-binding domain"/>
    <property type="match status" value="1"/>
</dbReference>
<dbReference type="SFLD" id="SFLDG01082">
    <property type="entry name" value="B12-binding_domain_containing"/>
    <property type="match status" value="1"/>
</dbReference>
<dbReference type="InterPro" id="IPR058240">
    <property type="entry name" value="rSAM_sf"/>
</dbReference>
<accession>A0A2J0KS79</accession>
<dbReference type="InterPro" id="IPR051198">
    <property type="entry name" value="BchE-like"/>
</dbReference>
<evidence type="ECO:0000256" key="2">
    <source>
        <dbReference type="ARBA" id="ARBA00022691"/>
    </source>
</evidence>
<dbReference type="EMBL" id="PEWV01000059">
    <property type="protein sequence ID" value="PIU41411.1"/>
    <property type="molecule type" value="Genomic_DNA"/>
</dbReference>
<evidence type="ECO:0000259" key="7">
    <source>
        <dbReference type="PROSITE" id="PS51918"/>
    </source>
</evidence>
<name>A0A2J0KS79_9BACT</name>
<dbReference type="SFLD" id="SFLDG01123">
    <property type="entry name" value="methyltransferase_(Class_B)"/>
    <property type="match status" value="1"/>
</dbReference>
<evidence type="ECO:0000256" key="1">
    <source>
        <dbReference type="ARBA" id="ARBA00001966"/>
    </source>
</evidence>
<dbReference type="GO" id="GO:0031419">
    <property type="term" value="F:cobalamin binding"/>
    <property type="evidence" value="ECO:0007669"/>
    <property type="project" value="InterPro"/>
</dbReference>
<evidence type="ECO:0000259" key="6">
    <source>
        <dbReference type="PROSITE" id="PS51332"/>
    </source>
</evidence>
<dbReference type="PANTHER" id="PTHR43409:SF16">
    <property type="entry name" value="SLR0320 PROTEIN"/>
    <property type="match status" value="1"/>
</dbReference>
<organism evidence="8 9">
    <name type="scientific">Candidatus Aquitaenariimonas noxiae</name>
    <dbReference type="NCBI Taxonomy" id="1974741"/>
    <lineage>
        <taxon>Bacteria</taxon>
        <taxon>Pseudomonadati</taxon>
        <taxon>Candidatus Omnitrophota</taxon>
        <taxon>Candidatus Aquitaenariimonas</taxon>
    </lineage>
</organism>
<dbReference type="GO" id="GO:0003824">
    <property type="term" value="F:catalytic activity"/>
    <property type="evidence" value="ECO:0007669"/>
    <property type="project" value="InterPro"/>
</dbReference>
<dbReference type="CDD" id="cd02068">
    <property type="entry name" value="radical_SAM_B12_BD"/>
    <property type="match status" value="1"/>
</dbReference>
<comment type="cofactor">
    <cofactor evidence="1">
        <name>[4Fe-4S] cluster</name>
        <dbReference type="ChEBI" id="CHEBI:49883"/>
    </cofactor>
</comment>
<dbReference type="AlphaFoldDB" id="A0A2J0KS79"/>
<dbReference type="InterPro" id="IPR006638">
    <property type="entry name" value="Elp3/MiaA/NifB-like_rSAM"/>
</dbReference>
<dbReference type="CDD" id="cd01335">
    <property type="entry name" value="Radical_SAM"/>
    <property type="match status" value="1"/>
</dbReference>
<keyword evidence="2" id="KW-0949">S-adenosyl-L-methionine</keyword>
<protein>
    <submittedName>
        <fullName evidence="8">Uncharacterized protein</fullName>
    </submittedName>
</protein>
<dbReference type="Gene3D" id="3.20.20.70">
    <property type="entry name" value="Aldolase class I"/>
    <property type="match status" value="1"/>
</dbReference>
<evidence type="ECO:0000256" key="3">
    <source>
        <dbReference type="ARBA" id="ARBA00022723"/>
    </source>
</evidence>
<keyword evidence="5" id="KW-0411">Iron-sulfur</keyword>
<dbReference type="GO" id="GO:0051539">
    <property type="term" value="F:4 iron, 4 sulfur cluster binding"/>
    <property type="evidence" value="ECO:0007669"/>
    <property type="project" value="UniProtKB-KW"/>
</dbReference>
<dbReference type="InterPro" id="IPR006158">
    <property type="entry name" value="Cobalamin-bd"/>
</dbReference>
<proteinExistence type="predicted"/>
<evidence type="ECO:0000313" key="8">
    <source>
        <dbReference type="EMBL" id="PIU41411.1"/>
    </source>
</evidence>
<gene>
    <name evidence="8" type="ORF">COS99_05610</name>
</gene>
<dbReference type="PROSITE" id="PS51918">
    <property type="entry name" value="RADICAL_SAM"/>
    <property type="match status" value="1"/>
</dbReference>
<dbReference type="Proteomes" id="UP000230052">
    <property type="component" value="Unassembled WGS sequence"/>
</dbReference>
<dbReference type="Pfam" id="PF04055">
    <property type="entry name" value="Radical_SAM"/>
    <property type="match status" value="1"/>
</dbReference>
<dbReference type="Pfam" id="PF02310">
    <property type="entry name" value="B12-binding"/>
    <property type="match status" value="1"/>
</dbReference>
<dbReference type="SFLD" id="SFLDS00029">
    <property type="entry name" value="Radical_SAM"/>
    <property type="match status" value="1"/>
</dbReference>
<keyword evidence="3" id="KW-0479">Metal-binding</keyword>
<evidence type="ECO:0000256" key="5">
    <source>
        <dbReference type="ARBA" id="ARBA00023014"/>
    </source>
</evidence>
<feature type="domain" description="Radical SAM core" evidence="7">
    <location>
        <begin position="178"/>
        <end position="397"/>
    </location>
</feature>
<dbReference type="GO" id="GO:0046872">
    <property type="term" value="F:metal ion binding"/>
    <property type="evidence" value="ECO:0007669"/>
    <property type="project" value="UniProtKB-KW"/>
</dbReference>